<feature type="transmembrane region" description="Helical" evidence="2">
    <location>
        <begin position="12"/>
        <end position="34"/>
    </location>
</feature>
<feature type="domain" description="Big-1" evidence="3">
    <location>
        <begin position="290"/>
        <end position="380"/>
    </location>
</feature>
<evidence type="ECO:0000256" key="2">
    <source>
        <dbReference type="SAM" id="Phobius"/>
    </source>
</evidence>
<dbReference type="SUPFAM" id="SSF49373">
    <property type="entry name" value="Invasin/intimin cell-adhesion fragments"/>
    <property type="match status" value="1"/>
</dbReference>
<keyword evidence="2" id="KW-0472">Membrane</keyword>
<protein>
    <submittedName>
        <fullName evidence="4">Ig-like domain-containing protein</fullName>
    </submittedName>
</protein>
<organism evidence="4 5">
    <name type="scientific">Halorubellus litoreus</name>
    <dbReference type="NCBI Taxonomy" id="755308"/>
    <lineage>
        <taxon>Archaea</taxon>
        <taxon>Methanobacteriati</taxon>
        <taxon>Methanobacteriota</taxon>
        <taxon>Stenosarchaea group</taxon>
        <taxon>Halobacteria</taxon>
        <taxon>Halobacteriales</taxon>
        <taxon>Halorubellaceae</taxon>
        <taxon>Halorubellus</taxon>
    </lineage>
</organism>
<evidence type="ECO:0000313" key="4">
    <source>
        <dbReference type="EMBL" id="MFC6955417.1"/>
    </source>
</evidence>
<dbReference type="SMART" id="SM00634">
    <property type="entry name" value="BID_1"/>
    <property type="match status" value="1"/>
</dbReference>
<proteinExistence type="inferred from homology"/>
<dbReference type="EMBL" id="JBHSXN010000006">
    <property type="protein sequence ID" value="MFC6955417.1"/>
    <property type="molecule type" value="Genomic_DNA"/>
</dbReference>
<dbReference type="InterPro" id="IPR008964">
    <property type="entry name" value="Invasin/intimin_cell_adhesion"/>
</dbReference>
<dbReference type="InterPro" id="IPR013783">
    <property type="entry name" value="Ig-like_fold"/>
</dbReference>
<comment type="similarity">
    <text evidence="1">Belongs to the intimin/invasin family.</text>
</comment>
<keyword evidence="2" id="KW-1133">Transmembrane helix</keyword>
<gene>
    <name evidence="4" type="ORF">ACFQGB_21345</name>
</gene>
<dbReference type="RefSeq" id="WP_336352343.1">
    <property type="nucleotide sequence ID" value="NZ_JAZAQL010000006.1"/>
</dbReference>
<name>A0ABD5VIP8_9EURY</name>
<dbReference type="AlphaFoldDB" id="A0ABD5VIP8"/>
<reference evidence="4 5" key="1">
    <citation type="journal article" date="2019" name="Int. J. Syst. Evol. Microbiol.">
        <title>The Global Catalogue of Microorganisms (GCM) 10K type strain sequencing project: providing services to taxonomists for standard genome sequencing and annotation.</title>
        <authorList>
            <consortium name="The Broad Institute Genomics Platform"/>
            <consortium name="The Broad Institute Genome Sequencing Center for Infectious Disease"/>
            <person name="Wu L."/>
            <person name="Ma J."/>
        </authorList>
    </citation>
    <scope>NUCLEOTIDE SEQUENCE [LARGE SCALE GENOMIC DNA]</scope>
    <source>
        <strain evidence="4 5">GX26</strain>
    </source>
</reference>
<dbReference type="Proteomes" id="UP001596395">
    <property type="component" value="Unassembled WGS sequence"/>
</dbReference>
<keyword evidence="2" id="KW-0812">Transmembrane</keyword>
<evidence type="ECO:0000313" key="5">
    <source>
        <dbReference type="Proteomes" id="UP001596395"/>
    </source>
</evidence>
<sequence>MTFFAEERAVSPVLGGILMFGLAMSLLILTQVSVVPAANQQLEFEHNQGVQEDFERFGSSTTRVAGSGATETVDVDLGVRYPNRFFLVNPGPASGSLTTDTATFSIENVTSTNPETAEYYTSLGNDVTYQTTRLVYEPSYRQYANAPRTLYENGVVFNEYDGDVTLVNSRTPIVSDGDITLVLFDGDVAEQTTGTTSLTLQAASAPAERIAVTDTGEPITLRIATLVPESDWQEYADGENAVTLHKYVDADANPRTPNEVVLRLDDTRDYTLRVARVTLNGNAITDVPAYVTTVGSYASSVPANTSMTYTVEVRDAQNNPLSGGEVTATIDGPARFANGNKATNASVDENGHASVTVTGNTNALGTITVDIGRDTDVDADLSDEDAHKYVTYSFELVSTDVTKIDQVADVGSSINPGLDSQGLVFETSSLSGNDLTMTFAYTGTETSEITSARVNYYFVAKPGTNGIADSLVITTESGATKTLEVGGVWQDLGTDTYTLSPGDPFVLEGDLFQPDGSDYTLKGSSDDFFMLSLEFSDGSTKVYIIPVSK</sequence>
<dbReference type="InterPro" id="IPR003344">
    <property type="entry name" value="Big_1_dom"/>
</dbReference>
<keyword evidence="5" id="KW-1185">Reference proteome</keyword>
<evidence type="ECO:0000259" key="3">
    <source>
        <dbReference type="SMART" id="SM00634"/>
    </source>
</evidence>
<comment type="caution">
    <text evidence="4">The sequence shown here is derived from an EMBL/GenBank/DDBJ whole genome shotgun (WGS) entry which is preliminary data.</text>
</comment>
<dbReference type="Gene3D" id="2.60.40.10">
    <property type="entry name" value="Immunoglobulins"/>
    <property type="match status" value="1"/>
</dbReference>
<evidence type="ECO:0000256" key="1">
    <source>
        <dbReference type="ARBA" id="ARBA00010116"/>
    </source>
</evidence>
<accession>A0ABD5VIP8</accession>